<dbReference type="EMBL" id="JBHLUE010000034">
    <property type="protein sequence ID" value="MFC0568263.1"/>
    <property type="molecule type" value="Genomic_DNA"/>
</dbReference>
<dbReference type="RefSeq" id="WP_377343738.1">
    <property type="nucleotide sequence ID" value="NZ_JBHLUE010000034.1"/>
</dbReference>
<reference evidence="2 3" key="1">
    <citation type="submission" date="2024-09" db="EMBL/GenBank/DDBJ databases">
        <authorList>
            <person name="Sun Q."/>
            <person name="Mori K."/>
        </authorList>
    </citation>
    <scope>NUCLEOTIDE SEQUENCE [LARGE SCALE GENOMIC DNA]</scope>
    <source>
        <strain evidence="2 3">TBRC 2205</strain>
    </source>
</reference>
<evidence type="ECO:0000313" key="3">
    <source>
        <dbReference type="Proteomes" id="UP001589894"/>
    </source>
</evidence>
<accession>A0ABV6P7L4</accession>
<sequence length="116" mass="13453">MDDDTKLLLSEGLGRFDMEIRWMAHLDETNVLRLWRSWTGHQFYQAAVEQQAAGQWLIRDLAVEQEPTRYRGSLSEEPEQFDKVLVSVVNTLRRFRAGHTPYGPTPDAEPMPPAWP</sequence>
<dbReference type="Proteomes" id="UP001589894">
    <property type="component" value="Unassembled WGS sequence"/>
</dbReference>
<feature type="region of interest" description="Disordered" evidence="1">
    <location>
        <begin position="97"/>
        <end position="116"/>
    </location>
</feature>
<evidence type="ECO:0000313" key="2">
    <source>
        <dbReference type="EMBL" id="MFC0568263.1"/>
    </source>
</evidence>
<name>A0ABV6P7L4_9ACTN</name>
<organism evidence="2 3">
    <name type="scientific">Plantactinospora siamensis</name>
    <dbReference type="NCBI Taxonomy" id="555372"/>
    <lineage>
        <taxon>Bacteria</taxon>
        <taxon>Bacillati</taxon>
        <taxon>Actinomycetota</taxon>
        <taxon>Actinomycetes</taxon>
        <taxon>Micromonosporales</taxon>
        <taxon>Micromonosporaceae</taxon>
        <taxon>Plantactinospora</taxon>
    </lineage>
</organism>
<protein>
    <submittedName>
        <fullName evidence="2">Uncharacterized protein</fullName>
    </submittedName>
</protein>
<comment type="caution">
    <text evidence="2">The sequence shown here is derived from an EMBL/GenBank/DDBJ whole genome shotgun (WGS) entry which is preliminary data.</text>
</comment>
<keyword evidence="3" id="KW-1185">Reference proteome</keyword>
<feature type="compositionally biased region" description="Pro residues" evidence="1">
    <location>
        <begin position="103"/>
        <end position="116"/>
    </location>
</feature>
<evidence type="ECO:0000256" key="1">
    <source>
        <dbReference type="SAM" id="MobiDB-lite"/>
    </source>
</evidence>
<gene>
    <name evidence="2" type="ORF">ACFFHU_29500</name>
</gene>
<proteinExistence type="predicted"/>